<dbReference type="SUPFAM" id="SSF52058">
    <property type="entry name" value="L domain-like"/>
    <property type="match status" value="1"/>
</dbReference>
<keyword evidence="2" id="KW-0677">Repeat</keyword>
<dbReference type="SMART" id="SM00382">
    <property type="entry name" value="AAA"/>
    <property type="match status" value="1"/>
</dbReference>
<feature type="domain" description="TIR" evidence="5">
    <location>
        <begin position="17"/>
        <end position="184"/>
    </location>
</feature>
<dbReference type="Gene3D" id="3.40.50.10140">
    <property type="entry name" value="Toll/interleukin-1 receptor homology (TIR) domain"/>
    <property type="match status" value="1"/>
</dbReference>
<reference evidence="6" key="1">
    <citation type="submission" date="2025-05" db="UniProtKB">
        <authorList>
            <consortium name="RefSeq"/>
        </authorList>
    </citation>
    <scope>NUCLEOTIDE SEQUENCE [LARGE SCALE GENOMIC DNA]</scope>
</reference>
<evidence type="ECO:0000256" key="2">
    <source>
        <dbReference type="ARBA" id="ARBA00022737"/>
    </source>
</evidence>
<dbReference type="GO" id="GO:0006952">
    <property type="term" value="P:defense response"/>
    <property type="evidence" value="ECO:0007669"/>
    <property type="project" value="UniProtKB-KW"/>
</dbReference>
<dbReference type="SUPFAM" id="SSF52540">
    <property type="entry name" value="P-loop containing nucleoside triphosphate hydrolases"/>
    <property type="match status" value="1"/>
</dbReference>
<dbReference type="GeneID" id="115737356"/>
<keyword evidence="6" id="KW-1185">Reference proteome</keyword>
<evidence type="ECO:0000313" key="6">
    <source>
        <dbReference type="Proteomes" id="UP000827889"/>
    </source>
</evidence>
<dbReference type="Pfam" id="PF01582">
    <property type="entry name" value="TIR"/>
    <property type="match status" value="1"/>
</dbReference>
<dbReference type="InterPro" id="IPR002182">
    <property type="entry name" value="NB-ARC"/>
</dbReference>
<evidence type="ECO:0000256" key="4">
    <source>
        <dbReference type="ARBA" id="ARBA00023027"/>
    </source>
</evidence>
<dbReference type="GO" id="GO:0007165">
    <property type="term" value="P:signal transduction"/>
    <property type="evidence" value="ECO:0007669"/>
    <property type="project" value="InterPro"/>
</dbReference>
<keyword evidence="4" id="KW-0520">NAD</keyword>
<dbReference type="Gene3D" id="3.80.10.10">
    <property type="entry name" value="Ribonuclease Inhibitor"/>
    <property type="match status" value="2"/>
</dbReference>
<dbReference type="InterPro" id="IPR058546">
    <property type="entry name" value="RPS4B/Roq1-like_LRR"/>
</dbReference>
<dbReference type="Pfam" id="PF23282">
    <property type="entry name" value="WHD_ROQ1"/>
    <property type="match status" value="1"/>
</dbReference>
<dbReference type="PANTHER" id="PTHR11017">
    <property type="entry name" value="LEUCINE-RICH REPEAT-CONTAINING PROTEIN"/>
    <property type="match status" value="1"/>
</dbReference>
<name>A0A8B8NSY3_9MYRT</name>
<dbReference type="InterPro" id="IPR058192">
    <property type="entry name" value="WHD_ROQ1-like"/>
</dbReference>
<dbReference type="PRINTS" id="PR00364">
    <property type="entry name" value="DISEASERSIST"/>
</dbReference>
<accession>A0A8B8NSY3</accession>
<evidence type="ECO:0000256" key="1">
    <source>
        <dbReference type="ARBA" id="ARBA00022614"/>
    </source>
</evidence>
<dbReference type="InterPro" id="IPR035897">
    <property type="entry name" value="Toll_tir_struct_dom_sf"/>
</dbReference>
<dbReference type="SUPFAM" id="SSF46785">
    <property type="entry name" value="Winged helix' DNA-binding domain"/>
    <property type="match status" value="1"/>
</dbReference>
<dbReference type="InterPro" id="IPR003593">
    <property type="entry name" value="AAA+_ATPase"/>
</dbReference>
<dbReference type="InterPro" id="IPR042197">
    <property type="entry name" value="Apaf_helical"/>
</dbReference>
<dbReference type="PROSITE" id="PS50104">
    <property type="entry name" value="TIR"/>
    <property type="match status" value="1"/>
</dbReference>
<evidence type="ECO:0000259" key="5">
    <source>
        <dbReference type="PROSITE" id="PS50104"/>
    </source>
</evidence>
<dbReference type="Pfam" id="PF00931">
    <property type="entry name" value="NB-ARC"/>
    <property type="match status" value="1"/>
</dbReference>
<dbReference type="Proteomes" id="UP000827889">
    <property type="component" value="Chromosome 2"/>
</dbReference>
<keyword evidence="1" id="KW-0433">Leucine-rich repeat</keyword>
<dbReference type="AlphaFoldDB" id="A0A8B8NSY3"/>
<dbReference type="Gene3D" id="1.10.8.430">
    <property type="entry name" value="Helical domain of apoptotic protease-activating factors"/>
    <property type="match status" value="1"/>
</dbReference>
<organism evidence="6 7">
    <name type="scientific">Rhodamnia argentea</name>
    <dbReference type="NCBI Taxonomy" id="178133"/>
    <lineage>
        <taxon>Eukaryota</taxon>
        <taxon>Viridiplantae</taxon>
        <taxon>Streptophyta</taxon>
        <taxon>Embryophyta</taxon>
        <taxon>Tracheophyta</taxon>
        <taxon>Spermatophyta</taxon>
        <taxon>Magnoliopsida</taxon>
        <taxon>eudicotyledons</taxon>
        <taxon>Gunneridae</taxon>
        <taxon>Pentapetalae</taxon>
        <taxon>rosids</taxon>
        <taxon>malvids</taxon>
        <taxon>Myrtales</taxon>
        <taxon>Myrtaceae</taxon>
        <taxon>Myrtoideae</taxon>
        <taxon>Myrteae</taxon>
        <taxon>Australasian group</taxon>
        <taxon>Rhodamnia</taxon>
    </lineage>
</organism>
<proteinExistence type="predicted"/>
<dbReference type="GO" id="GO:0043531">
    <property type="term" value="F:ADP binding"/>
    <property type="evidence" value="ECO:0007669"/>
    <property type="project" value="InterPro"/>
</dbReference>
<dbReference type="InterPro" id="IPR027417">
    <property type="entry name" value="P-loop_NTPase"/>
</dbReference>
<dbReference type="KEGG" id="rarg:115737356"/>
<dbReference type="SUPFAM" id="SSF52200">
    <property type="entry name" value="Toll/Interleukin receptor TIR domain"/>
    <property type="match status" value="1"/>
</dbReference>
<dbReference type="InterPro" id="IPR044974">
    <property type="entry name" value="Disease_R_plants"/>
</dbReference>
<sequence>MSARSFNGHCYSTPRRYSYDVFLSFRGEDTRHTFIGHLRHALRQKGVHVFVDDDSLGKGGEISPALERAIEESRVSVVVLSENYAGSTWCLNELVKIIQCSSRDEKMIEPVFYGVDPSEVRNQKGAIGAAFEKHERRFGENVGVVEKWREAMTSVGNLSGWTLKTNECESTLIQSLVKDVLGKLHRKSFHVADYPVSLQHHVDLVHSTLRGNSVVGLCGIGGVGKTTVAKAVYNLIANQFEGSCFLTNVGENSKLWGLTRLQEDLLHETLRGVNLKIHNVDQGIHTIRDRLSQKKVLVIVDNVDHLDQLRKLVGGPNWFGPGSKIIVTTRDEHLLVAHNVPWTHKINCLHDQDALQLFCWNAFKEIHPRIGYENLSYMLINYAKGLPLALIVLGSLLRGRNISEWKSTLDKLKRIPNEEIFNILKTSFDGLEEHEKAIFLDIACFLRGKSKDYIMGILGACGFDSVIGIQILIERSLVSIEYGAIQMHDLLQLMGWEIVRQESIREPGQRSRLWSTDDVLYLLSNSLGTNAVEGIVIDLPGPEEVHLGDNAFANMTSLRLLVMHGAHFSGAPLRLPSGLRWIELPGCSIPSLEFNFGLKKLKEVNLRGSNFERLGVGFQHLKHLKSINFADCGRLLEIPDFSTVENLEILILSGCNALTKVHESVGFLPKLVTLDLHSCSNLSSFPSIIKLKSLKTFVLSGCTKLKSFPRVDENMPCLSDLCLQKSGIEELPSSLERLVNLEAIFLDGCKNLTCLPPSMYKLHCLRLLYMSNCSKLGKFPELVEDVDSICLPYCCSSWRSANLMELVLRNCNLRDVHNLLAPQSFTTLRGLDLSENPFVCLPASIGRLFQLDWLCLEHCGQLQEISQLPPNIKYLSVSGCKSLRKFLWLSRVSVSDMRQLPFLELIDFSNCHNMTWFADGPSAEGVRATSVDIYFPGSEIPKWFSHRSLEGTICFQVPWDRFWNCKSFTLAVLFGLEESLTQECGTTDGTIDYNYSITVNGRCIMDGRYEMQCVDSDHLWLFYGSQDLLWSHRVVEYQLHGSVCLMFSVVVNRAPSNVMLKSCGVHLT</sequence>
<evidence type="ECO:0000313" key="7">
    <source>
        <dbReference type="RefSeq" id="XP_030525299.2"/>
    </source>
</evidence>
<gene>
    <name evidence="7" type="primary">LOC115737356</name>
</gene>
<dbReference type="InterPro" id="IPR032675">
    <property type="entry name" value="LRR_dom_sf"/>
</dbReference>
<dbReference type="PANTHER" id="PTHR11017:SF570">
    <property type="entry name" value="DISEASE RESISTANCE PROTEIN (TIR-NBS CLASS)-RELATED"/>
    <property type="match status" value="1"/>
</dbReference>
<reference evidence="7" key="2">
    <citation type="submission" date="2025-08" db="UniProtKB">
        <authorList>
            <consortium name="RefSeq"/>
        </authorList>
    </citation>
    <scope>IDENTIFICATION</scope>
    <source>
        <tissue evidence="7">Leaf</tissue>
    </source>
</reference>
<protein>
    <submittedName>
        <fullName evidence="7">TMV resistance protein N-like</fullName>
    </submittedName>
</protein>
<evidence type="ECO:0000256" key="3">
    <source>
        <dbReference type="ARBA" id="ARBA00022821"/>
    </source>
</evidence>
<dbReference type="Pfam" id="PF23286">
    <property type="entry name" value="LRR_13"/>
    <property type="match status" value="1"/>
</dbReference>
<dbReference type="InterPro" id="IPR000157">
    <property type="entry name" value="TIR_dom"/>
</dbReference>
<keyword evidence="3" id="KW-0611">Plant defense</keyword>
<dbReference type="RefSeq" id="XP_030525299.2">
    <property type="nucleotide sequence ID" value="XM_030669439.2"/>
</dbReference>
<dbReference type="SMART" id="SM00255">
    <property type="entry name" value="TIR"/>
    <property type="match status" value="1"/>
</dbReference>
<dbReference type="Gene3D" id="3.40.50.300">
    <property type="entry name" value="P-loop containing nucleotide triphosphate hydrolases"/>
    <property type="match status" value="1"/>
</dbReference>
<dbReference type="InterPro" id="IPR036390">
    <property type="entry name" value="WH_DNA-bd_sf"/>
</dbReference>